<dbReference type="HAMAP" id="MF_01393">
    <property type="entry name" value="ATP_synth_a_bact"/>
    <property type="match status" value="1"/>
</dbReference>
<keyword evidence="6 11" id="KW-0375">Hydrogen ion transport</keyword>
<evidence type="ECO:0000256" key="1">
    <source>
        <dbReference type="ARBA" id="ARBA00004141"/>
    </source>
</evidence>
<feature type="transmembrane region" description="Helical" evidence="11">
    <location>
        <begin position="200"/>
        <end position="219"/>
    </location>
</feature>
<dbReference type="PRINTS" id="PR00123">
    <property type="entry name" value="ATPASEA"/>
</dbReference>
<dbReference type="NCBIfam" id="NF009955">
    <property type="entry name" value="PRK13421.1"/>
    <property type="match status" value="1"/>
</dbReference>
<reference evidence="13" key="2">
    <citation type="submission" date="2020-09" db="EMBL/GenBank/DDBJ databases">
        <authorList>
            <person name="Sun Q."/>
            <person name="Zhou Y."/>
        </authorList>
    </citation>
    <scope>NUCLEOTIDE SEQUENCE</scope>
    <source>
        <strain evidence="13">CGMCC 1.3617</strain>
    </source>
</reference>
<sequence>MTDSPLTVTTLFHFGPVPITTPVVTTWGLMAVLAIGSALATRRLTLRPGALQTALELLVCGIAEQIRAIIRSDPTPLMPLVGTLFIFLATANLLGLLPGLEPPTAHLETTAALAGIVFVATHVYGVRSLGLKRYLAGFAQPVWIMLPLNIVSEFTRSISLMVRLFGNLMSGVFIGALVLSLAGLFVPIPFMALDILTGLVQAYIFAILAAVFIGAAIGATDRS</sequence>
<evidence type="ECO:0000256" key="2">
    <source>
        <dbReference type="ARBA" id="ARBA00006810"/>
    </source>
</evidence>
<dbReference type="InterPro" id="IPR045082">
    <property type="entry name" value="ATP_syn_F0_a_bact/chloroplast"/>
</dbReference>
<dbReference type="GO" id="GO:0005886">
    <property type="term" value="C:plasma membrane"/>
    <property type="evidence" value="ECO:0007669"/>
    <property type="project" value="UniProtKB-SubCell"/>
</dbReference>
<keyword evidence="14" id="KW-1185">Reference proteome</keyword>
<proteinExistence type="inferred from homology"/>
<evidence type="ECO:0000256" key="6">
    <source>
        <dbReference type="ARBA" id="ARBA00022781"/>
    </source>
</evidence>
<dbReference type="Proteomes" id="UP000661507">
    <property type="component" value="Unassembled WGS sequence"/>
</dbReference>
<evidence type="ECO:0000256" key="10">
    <source>
        <dbReference type="ARBA" id="ARBA00023310"/>
    </source>
</evidence>
<evidence type="ECO:0000313" key="13">
    <source>
        <dbReference type="EMBL" id="GGJ33271.1"/>
    </source>
</evidence>
<comment type="caution">
    <text evidence="13">The sequence shown here is derived from an EMBL/GenBank/DDBJ whole genome shotgun (WGS) entry which is preliminary data.</text>
</comment>
<dbReference type="Gene3D" id="1.20.120.220">
    <property type="entry name" value="ATP synthase, F0 complex, subunit A"/>
    <property type="match status" value="1"/>
</dbReference>
<keyword evidence="7 11" id="KW-1133">Transmembrane helix</keyword>
<dbReference type="PANTHER" id="PTHR42823:SF3">
    <property type="entry name" value="ATP SYNTHASE SUBUNIT A, CHLOROPLASTIC"/>
    <property type="match status" value="1"/>
</dbReference>
<keyword evidence="11" id="KW-1003">Cell membrane</keyword>
<evidence type="ECO:0000256" key="4">
    <source>
        <dbReference type="ARBA" id="ARBA00022547"/>
    </source>
</evidence>
<dbReference type="RefSeq" id="WP_188971215.1">
    <property type="nucleotide sequence ID" value="NZ_BMKW01000012.1"/>
</dbReference>
<gene>
    <name evidence="11 13" type="primary">atpB</name>
    <name evidence="13" type="ORF">GCM10011320_46180</name>
</gene>
<keyword evidence="10 11" id="KW-0066">ATP synthesis</keyword>
<organism evidence="13 14">
    <name type="scientific">Neoroseomonas lacus</name>
    <dbReference type="NCBI Taxonomy" id="287609"/>
    <lineage>
        <taxon>Bacteria</taxon>
        <taxon>Pseudomonadati</taxon>
        <taxon>Pseudomonadota</taxon>
        <taxon>Alphaproteobacteria</taxon>
        <taxon>Acetobacterales</taxon>
        <taxon>Acetobacteraceae</taxon>
        <taxon>Neoroseomonas</taxon>
    </lineage>
</organism>
<evidence type="ECO:0000256" key="5">
    <source>
        <dbReference type="ARBA" id="ARBA00022692"/>
    </source>
</evidence>
<evidence type="ECO:0000256" key="8">
    <source>
        <dbReference type="ARBA" id="ARBA00023065"/>
    </source>
</evidence>
<evidence type="ECO:0000256" key="9">
    <source>
        <dbReference type="ARBA" id="ARBA00023136"/>
    </source>
</evidence>
<dbReference type="AlphaFoldDB" id="A0A917KXR9"/>
<dbReference type="InterPro" id="IPR035908">
    <property type="entry name" value="F0_ATP_A_sf"/>
</dbReference>
<evidence type="ECO:0000313" key="14">
    <source>
        <dbReference type="Proteomes" id="UP000661507"/>
    </source>
</evidence>
<dbReference type="EMBL" id="BMKW01000012">
    <property type="protein sequence ID" value="GGJ33271.1"/>
    <property type="molecule type" value="Genomic_DNA"/>
</dbReference>
<dbReference type="Pfam" id="PF00119">
    <property type="entry name" value="ATP-synt_A"/>
    <property type="match status" value="1"/>
</dbReference>
<accession>A0A917KXR9</accession>
<dbReference type="CDD" id="cd00310">
    <property type="entry name" value="ATP-synt_Fo_a_6"/>
    <property type="match status" value="1"/>
</dbReference>
<comment type="subcellular location">
    <subcellularLocation>
        <location evidence="11 12">Cell membrane</location>
        <topology evidence="11 12">Multi-pass membrane protein</topology>
    </subcellularLocation>
    <subcellularLocation>
        <location evidence="1">Membrane</location>
        <topology evidence="1">Multi-pass membrane protein</topology>
    </subcellularLocation>
</comment>
<reference evidence="13" key="1">
    <citation type="journal article" date="2014" name="Int. J. Syst. Evol. Microbiol.">
        <title>Complete genome sequence of Corynebacterium casei LMG S-19264T (=DSM 44701T), isolated from a smear-ripened cheese.</title>
        <authorList>
            <consortium name="US DOE Joint Genome Institute (JGI-PGF)"/>
            <person name="Walter F."/>
            <person name="Albersmeier A."/>
            <person name="Kalinowski J."/>
            <person name="Ruckert C."/>
        </authorList>
    </citation>
    <scope>NUCLEOTIDE SEQUENCE</scope>
    <source>
        <strain evidence="13">CGMCC 1.3617</strain>
    </source>
</reference>
<evidence type="ECO:0000256" key="7">
    <source>
        <dbReference type="ARBA" id="ARBA00022989"/>
    </source>
</evidence>
<keyword evidence="9 11" id="KW-0472">Membrane</keyword>
<keyword evidence="5 11" id="KW-0812">Transmembrane</keyword>
<dbReference type="GO" id="GO:0042777">
    <property type="term" value="P:proton motive force-driven plasma membrane ATP synthesis"/>
    <property type="evidence" value="ECO:0007669"/>
    <property type="project" value="TreeGrafter"/>
</dbReference>
<dbReference type="NCBIfam" id="TIGR01131">
    <property type="entry name" value="ATP_synt_6_or_A"/>
    <property type="match status" value="1"/>
</dbReference>
<evidence type="ECO:0000256" key="12">
    <source>
        <dbReference type="RuleBase" id="RU000483"/>
    </source>
</evidence>
<comment type="function">
    <text evidence="11 12">Key component of the proton channel; it plays a direct role in the translocation of protons across the membrane.</text>
</comment>
<protein>
    <recommendedName>
        <fullName evidence="11 12">ATP synthase subunit a</fullName>
    </recommendedName>
    <alternativeName>
        <fullName evidence="11">ATP synthase F0 sector subunit a</fullName>
    </alternativeName>
    <alternativeName>
        <fullName evidence="11">F-ATPase subunit 6</fullName>
    </alternativeName>
</protein>
<keyword evidence="8 11" id="KW-0406">Ion transport</keyword>
<comment type="similarity">
    <text evidence="2 11 12">Belongs to the ATPase A chain family.</text>
</comment>
<keyword evidence="3 11" id="KW-0813">Transport</keyword>
<evidence type="ECO:0000256" key="11">
    <source>
        <dbReference type="HAMAP-Rule" id="MF_01393"/>
    </source>
</evidence>
<keyword evidence="4 11" id="KW-0138">CF(0)</keyword>
<dbReference type="SUPFAM" id="SSF81336">
    <property type="entry name" value="F1F0 ATP synthase subunit A"/>
    <property type="match status" value="1"/>
</dbReference>
<dbReference type="GO" id="GO:0046933">
    <property type="term" value="F:proton-transporting ATP synthase activity, rotational mechanism"/>
    <property type="evidence" value="ECO:0007669"/>
    <property type="project" value="UniProtKB-UniRule"/>
</dbReference>
<feature type="transmembrane region" description="Helical" evidence="11">
    <location>
        <begin position="164"/>
        <end position="188"/>
    </location>
</feature>
<name>A0A917KXR9_9PROT</name>
<dbReference type="InterPro" id="IPR000568">
    <property type="entry name" value="ATP_synth_F0_asu"/>
</dbReference>
<dbReference type="GO" id="GO:0045259">
    <property type="term" value="C:proton-transporting ATP synthase complex"/>
    <property type="evidence" value="ECO:0007669"/>
    <property type="project" value="UniProtKB-KW"/>
</dbReference>
<feature type="transmembrane region" description="Helical" evidence="11">
    <location>
        <begin position="77"/>
        <end position="97"/>
    </location>
</feature>
<feature type="transmembrane region" description="Helical" evidence="11">
    <location>
        <begin position="109"/>
        <end position="126"/>
    </location>
</feature>
<dbReference type="PANTHER" id="PTHR42823">
    <property type="entry name" value="ATP SYNTHASE SUBUNIT A, CHLOROPLASTIC"/>
    <property type="match status" value="1"/>
</dbReference>
<feature type="transmembrane region" description="Helical" evidence="11">
    <location>
        <begin position="20"/>
        <end position="40"/>
    </location>
</feature>
<evidence type="ECO:0000256" key="3">
    <source>
        <dbReference type="ARBA" id="ARBA00022448"/>
    </source>
</evidence>